<dbReference type="Proteomes" id="UP000009046">
    <property type="component" value="Unassembled WGS sequence"/>
</dbReference>
<reference evidence="8" key="1">
    <citation type="submission" date="2007-04" db="EMBL/GenBank/DDBJ databases">
        <title>Annotation of Pediculus humanus corporis strain USDA.</title>
        <authorList>
            <person name="Kirkness E."/>
            <person name="Hannick L."/>
            <person name="Hass B."/>
            <person name="Bruggner R."/>
            <person name="Lawson D."/>
            <person name="Bidwell S."/>
            <person name="Joardar V."/>
            <person name="Caler E."/>
            <person name="Walenz B."/>
            <person name="Inman J."/>
            <person name="Schobel S."/>
            <person name="Galinsky K."/>
            <person name="Amedeo P."/>
            <person name="Strausberg R."/>
        </authorList>
    </citation>
    <scope>NUCLEOTIDE SEQUENCE</scope>
    <source>
        <strain evidence="8">USDA</strain>
    </source>
</reference>
<evidence type="ECO:0000313" key="8">
    <source>
        <dbReference type="EMBL" id="EEB18788.1"/>
    </source>
</evidence>
<feature type="region of interest" description="Disordered" evidence="7">
    <location>
        <begin position="1"/>
        <end position="211"/>
    </location>
</feature>
<reference evidence="9" key="3">
    <citation type="submission" date="2021-02" db="UniProtKB">
        <authorList>
            <consortium name="EnsemblMetazoa"/>
        </authorList>
    </citation>
    <scope>IDENTIFICATION</scope>
    <source>
        <strain evidence="9">USDA</strain>
    </source>
</reference>
<dbReference type="Pfam" id="PF03343">
    <property type="entry name" value="SART-1"/>
    <property type="match status" value="1"/>
</dbReference>
<comment type="similarity">
    <text evidence="2">Belongs to the SNU66/SART1 family.</text>
</comment>
<feature type="compositionally biased region" description="Basic and acidic residues" evidence="7">
    <location>
        <begin position="156"/>
        <end position="180"/>
    </location>
</feature>
<comment type="subcellular location">
    <subcellularLocation>
        <location evidence="1">Nucleus</location>
    </subcellularLocation>
</comment>
<dbReference type="GeneID" id="8235271"/>
<dbReference type="GO" id="GO:0045292">
    <property type="term" value="P:mRNA cis splicing, via spliceosome"/>
    <property type="evidence" value="ECO:0007669"/>
    <property type="project" value="TreeGrafter"/>
</dbReference>
<evidence type="ECO:0000256" key="2">
    <source>
        <dbReference type="ARBA" id="ARBA00006076"/>
    </source>
</evidence>
<dbReference type="AlphaFoldDB" id="E0VZI2"/>
<feature type="compositionally biased region" description="Polar residues" evidence="7">
    <location>
        <begin position="124"/>
        <end position="144"/>
    </location>
</feature>
<gene>
    <name evidence="9" type="primary">8235271</name>
    <name evidence="8" type="ORF">Phum_PHUM534220</name>
</gene>
<dbReference type="PANTHER" id="PTHR14152">
    <property type="entry name" value="SQUAMOUS CELL CARCINOMA ANTIGEN RECOGNISED BY CYTOTOXIC T LYMPHOCYTES"/>
    <property type="match status" value="1"/>
</dbReference>
<evidence type="ECO:0000256" key="3">
    <source>
        <dbReference type="ARBA" id="ARBA00022664"/>
    </source>
</evidence>
<evidence type="ECO:0000313" key="10">
    <source>
        <dbReference type="Proteomes" id="UP000009046"/>
    </source>
</evidence>
<feature type="region of interest" description="Disordered" evidence="7">
    <location>
        <begin position="633"/>
        <end position="659"/>
    </location>
</feature>
<keyword evidence="4" id="KW-0508">mRNA splicing</keyword>
<dbReference type="EMBL" id="DS235852">
    <property type="protein sequence ID" value="EEB18788.1"/>
    <property type="molecule type" value="Genomic_DNA"/>
</dbReference>
<dbReference type="EMBL" id="AAZO01006485">
    <property type="status" value="NOT_ANNOTATED_CDS"/>
    <property type="molecule type" value="Genomic_DNA"/>
</dbReference>
<accession>E0VZI2</accession>
<dbReference type="InterPro" id="IPR005011">
    <property type="entry name" value="SNU66/SART1"/>
</dbReference>
<dbReference type="OMA" id="KRRDYTG"/>
<keyword evidence="10" id="KW-1185">Reference proteome</keyword>
<dbReference type="GO" id="GO:0000481">
    <property type="term" value="P:maturation of 5S rRNA"/>
    <property type="evidence" value="ECO:0007669"/>
    <property type="project" value="TreeGrafter"/>
</dbReference>
<evidence type="ECO:0000256" key="6">
    <source>
        <dbReference type="SAM" id="Coils"/>
    </source>
</evidence>
<evidence type="ECO:0000256" key="4">
    <source>
        <dbReference type="ARBA" id="ARBA00023187"/>
    </source>
</evidence>
<organism>
    <name type="scientific">Pediculus humanus subsp. corporis</name>
    <name type="common">Body louse</name>
    <dbReference type="NCBI Taxonomy" id="121224"/>
    <lineage>
        <taxon>Eukaryota</taxon>
        <taxon>Metazoa</taxon>
        <taxon>Ecdysozoa</taxon>
        <taxon>Arthropoda</taxon>
        <taxon>Hexapoda</taxon>
        <taxon>Insecta</taxon>
        <taxon>Pterygota</taxon>
        <taxon>Neoptera</taxon>
        <taxon>Paraneoptera</taxon>
        <taxon>Psocodea</taxon>
        <taxon>Troctomorpha</taxon>
        <taxon>Phthiraptera</taxon>
        <taxon>Anoplura</taxon>
        <taxon>Pediculidae</taxon>
        <taxon>Pediculus</taxon>
    </lineage>
</organism>
<dbReference type="PANTHER" id="PTHR14152:SF5">
    <property type="entry name" value="U4_U6.U5 TRI-SNRNP-ASSOCIATED PROTEIN 1"/>
    <property type="match status" value="1"/>
</dbReference>
<feature type="compositionally biased region" description="Basic residues" evidence="7">
    <location>
        <begin position="24"/>
        <end position="39"/>
    </location>
</feature>
<dbReference type="eggNOG" id="KOG2217">
    <property type="taxonomic scope" value="Eukaryota"/>
</dbReference>
<feature type="coiled-coil region" evidence="6">
    <location>
        <begin position="538"/>
        <end position="565"/>
    </location>
</feature>
<name>E0VZI2_PEDHC</name>
<evidence type="ECO:0000313" key="9">
    <source>
        <dbReference type="EnsemblMetazoa" id="PHUM534220-PA"/>
    </source>
</evidence>
<dbReference type="HOGENOM" id="CLU_009379_3_0_1"/>
<dbReference type="InterPro" id="IPR045347">
    <property type="entry name" value="HIND"/>
</dbReference>
<dbReference type="OrthoDB" id="5583at2759"/>
<protein>
    <submittedName>
        <fullName evidence="8 9">U4/U6.U5 tri-snRNP-associated protein, putative</fullName>
    </submittedName>
</protein>
<evidence type="ECO:0000256" key="1">
    <source>
        <dbReference type="ARBA" id="ARBA00004123"/>
    </source>
</evidence>
<keyword evidence="5" id="KW-0539">Nucleus</keyword>
<dbReference type="STRING" id="121224.E0VZI2"/>
<dbReference type="VEuPathDB" id="VectorBase:PHUM534220"/>
<feature type="compositionally biased region" description="Basic and acidic residues" evidence="7">
    <location>
        <begin position="97"/>
        <end position="112"/>
    </location>
</feature>
<dbReference type="EnsemblMetazoa" id="PHUM534220-RA">
    <property type="protein sequence ID" value="PHUM534220-PA"/>
    <property type="gene ID" value="PHUM534220"/>
</dbReference>
<keyword evidence="3" id="KW-0507">mRNA processing</keyword>
<reference evidence="8" key="2">
    <citation type="submission" date="2007-04" db="EMBL/GenBank/DDBJ databases">
        <title>The genome of the human body louse.</title>
        <authorList>
            <consortium name="The Human Body Louse Genome Consortium"/>
            <person name="Kirkness E."/>
            <person name="Walenz B."/>
            <person name="Hass B."/>
            <person name="Bruggner R."/>
            <person name="Strausberg R."/>
        </authorList>
    </citation>
    <scope>NUCLEOTIDE SEQUENCE</scope>
    <source>
        <strain evidence="8">USDA</strain>
    </source>
</reference>
<dbReference type="GO" id="GO:0046540">
    <property type="term" value="C:U4/U6 x U5 tri-snRNP complex"/>
    <property type="evidence" value="ECO:0007669"/>
    <property type="project" value="InterPro"/>
</dbReference>
<dbReference type="FunCoup" id="E0VZI2">
    <property type="interactions" value="1820"/>
</dbReference>
<proteinExistence type="inferred from homology"/>
<keyword evidence="6" id="KW-0175">Coiled coil</keyword>
<dbReference type="KEGG" id="phu:Phum_PHUM534220"/>
<evidence type="ECO:0000256" key="5">
    <source>
        <dbReference type="ARBA" id="ARBA00023242"/>
    </source>
</evidence>
<dbReference type="RefSeq" id="XP_002431526.1">
    <property type="nucleotide sequence ID" value="XM_002431481.1"/>
</dbReference>
<evidence type="ECO:0000256" key="7">
    <source>
        <dbReference type="SAM" id="MobiDB-lite"/>
    </source>
</evidence>
<dbReference type="Pfam" id="PF19252">
    <property type="entry name" value="HIND"/>
    <property type="match status" value="1"/>
</dbReference>
<sequence length="746" mass="85033">MGSTGKKHKSEKKKKRSKSPERREKHRTHKRHHRDRKRKTEYIETEDLVSSSSNSEVEEIHAPPPPKISKLSGLMSPSSKPSKDLAPPPPVISDTVSDGKSHESLSIEETNKIRAKLGLKPLKVSTNDENQSGNEKDSSLQSENEFVHKPATNFADKIKGEKIKERLSERKEKREIEKKLKAFKGLGDESESDEDVKSWVKKSRQKELERKQAEAREKLLDELDEEFGVGSLVEEEKKDFHKNAYTAKDLKGLKVGHSLLGFRDESSLILTLKDQEVLGEGDDVLVNVNMIENERYKKNIEIKRKSTKYDDMDNFDDPLVEKSVLSKYDEEIDGPKTEEGFRLGEEDSQLEKVKRKLALQINCWKGDPPRIKSKFRNKIKCERNRAKKLRKKPKMLKAEDLLPQQEMTWPSEDLGSRRLKNSVPPEKISAAVENTIKKELIEDVMDVDDLPPPVDDLSDIKLEADEGELELQLALNKARKLKLKDRQNNSADTIAKEIINTSTSHNNDGPGGTIILNSTAEFCRTLGDIPTYGLSGNREEDEQELLDFEREIKEEKKKLTDDKKNVGAWNEVELDEHSADLLPKEVSILDAEPDVGSGVAGALRLALSKGYLEKETENRPSASRFAHLQAQNYSIEDKSHGDDDKFGRRDRYIGPTTDFKEKDNYKPNVKLDYIDDEGHILNAKEAFRYLSHKFHGKGPGKNKVEKRMKKNEQEGLMKQMSSTDTPLRTLTMLQQKQKETQSPDKV</sequence>
<feature type="compositionally biased region" description="Basic and acidic residues" evidence="7">
    <location>
        <begin position="635"/>
        <end position="659"/>
    </location>
</feature>
<dbReference type="CTD" id="8235271"/>
<feature type="compositionally biased region" description="Basic residues" evidence="7">
    <location>
        <begin position="1"/>
        <end position="17"/>
    </location>
</feature>
<dbReference type="InParanoid" id="E0VZI2"/>